<protein>
    <submittedName>
        <fullName evidence="2">Uncharacterized protein</fullName>
    </submittedName>
</protein>
<sequence length="119" mass="13300">TVYSGESSSSDNDSVDSEDESFVPAGPESDPDEDGEEGEDSDEEMNEGGADNSPWSTKSGMPLESRNFRREKILRPGITRYDVSRTESIEHCFNFLITDEIRNLFVRGTNMVGIRRNAE</sequence>
<reference evidence="2" key="2">
    <citation type="submission" date="2016-06" db="EMBL/GenBank/DDBJ databases">
        <title>The genome of a short-lived fish provides insights into sex chromosome evolution and the genetic control of aging.</title>
        <authorList>
            <person name="Reichwald K."/>
            <person name="Felder M."/>
            <person name="Petzold A."/>
            <person name="Koch P."/>
            <person name="Groth M."/>
            <person name="Platzer M."/>
        </authorList>
    </citation>
    <scope>NUCLEOTIDE SEQUENCE</scope>
    <source>
        <tissue evidence="2">Brain</tissue>
    </source>
</reference>
<accession>A0A1A8NUH1</accession>
<feature type="non-terminal residue" evidence="2">
    <location>
        <position position="119"/>
    </location>
</feature>
<evidence type="ECO:0000256" key="1">
    <source>
        <dbReference type="SAM" id="MobiDB-lite"/>
    </source>
</evidence>
<reference evidence="2" key="1">
    <citation type="submission" date="2016-05" db="EMBL/GenBank/DDBJ databases">
        <authorList>
            <person name="Lavstsen T."/>
            <person name="Jespersen J.S."/>
        </authorList>
    </citation>
    <scope>NUCLEOTIDE SEQUENCE</scope>
    <source>
        <tissue evidence="2">Brain</tissue>
    </source>
</reference>
<dbReference type="EMBL" id="HAEH01003857">
    <property type="protein sequence ID" value="SBR72377.1"/>
    <property type="molecule type" value="Transcribed_RNA"/>
</dbReference>
<gene>
    <name evidence="2" type="primary">Nfu_g_1_004191</name>
</gene>
<proteinExistence type="predicted"/>
<dbReference type="AlphaFoldDB" id="A0A1A8NUH1"/>
<evidence type="ECO:0000313" key="2">
    <source>
        <dbReference type="EMBL" id="SBR72377.1"/>
    </source>
</evidence>
<feature type="non-terminal residue" evidence="2">
    <location>
        <position position="1"/>
    </location>
</feature>
<feature type="region of interest" description="Disordered" evidence="1">
    <location>
        <begin position="1"/>
        <end position="70"/>
    </location>
</feature>
<name>A0A1A8NUH1_9TELE</name>
<organism evidence="2">
    <name type="scientific">Nothobranchius rachovii</name>
    <name type="common">bluefin notho</name>
    <dbReference type="NCBI Taxonomy" id="451742"/>
    <lineage>
        <taxon>Eukaryota</taxon>
        <taxon>Metazoa</taxon>
        <taxon>Chordata</taxon>
        <taxon>Craniata</taxon>
        <taxon>Vertebrata</taxon>
        <taxon>Euteleostomi</taxon>
        <taxon>Actinopterygii</taxon>
        <taxon>Neopterygii</taxon>
        <taxon>Teleostei</taxon>
        <taxon>Neoteleostei</taxon>
        <taxon>Acanthomorphata</taxon>
        <taxon>Ovalentaria</taxon>
        <taxon>Atherinomorphae</taxon>
        <taxon>Cyprinodontiformes</taxon>
        <taxon>Nothobranchiidae</taxon>
        <taxon>Nothobranchius</taxon>
    </lineage>
</organism>
<feature type="compositionally biased region" description="Low complexity" evidence="1">
    <location>
        <begin position="1"/>
        <end position="12"/>
    </location>
</feature>
<feature type="compositionally biased region" description="Acidic residues" evidence="1">
    <location>
        <begin position="29"/>
        <end position="46"/>
    </location>
</feature>